<dbReference type="RefSeq" id="WP_062995605.1">
    <property type="nucleotide sequence ID" value="NZ_BMMH01000001.1"/>
</dbReference>
<evidence type="ECO:0000256" key="1">
    <source>
        <dbReference type="ARBA" id="ARBA00022729"/>
    </source>
</evidence>
<dbReference type="Proteomes" id="UP000638263">
    <property type="component" value="Unassembled WGS sequence"/>
</dbReference>
<dbReference type="EMBL" id="BMMH01000001">
    <property type="protein sequence ID" value="GGK96968.1"/>
    <property type="molecule type" value="Genomic_DNA"/>
</dbReference>
<accession>A0A917R9I3</accession>
<feature type="chain" id="PRO_5038047444" description="Low molecular weight antigen MTB12-like C-terminal domain-containing protein" evidence="3">
    <location>
        <begin position="28"/>
        <end position="160"/>
    </location>
</feature>
<feature type="domain" description="Low molecular weight antigen MTB12-like C-terminal" evidence="4">
    <location>
        <begin position="45"/>
        <end position="156"/>
    </location>
</feature>
<proteinExistence type="inferred from homology"/>
<keyword evidence="6" id="KW-1185">Reference proteome</keyword>
<evidence type="ECO:0000313" key="5">
    <source>
        <dbReference type="EMBL" id="GGK96968.1"/>
    </source>
</evidence>
<gene>
    <name evidence="5" type="ORF">GCM10011588_09280</name>
</gene>
<reference evidence="5" key="1">
    <citation type="journal article" date="2014" name="Int. J. Syst. Evol. Microbiol.">
        <title>Complete genome sequence of Corynebacterium casei LMG S-19264T (=DSM 44701T), isolated from a smear-ripened cheese.</title>
        <authorList>
            <consortium name="US DOE Joint Genome Institute (JGI-PGF)"/>
            <person name="Walter F."/>
            <person name="Albersmeier A."/>
            <person name="Kalinowski J."/>
            <person name="Ruckert C."/>
        </authorList>
    </citation>
    <scope>NUCLEOTIDE SEQUENCE</scope>
    <source>
        <strain evidence="5">CGMCC 4.3508</strain>
    </source>
</reference>
<evidence type="ECO:0000259" key="4">
    <source>
        <dbReference type="Pfam" id="PF26580"/>
    </source>
</evidence>
<evidence type="ECO:0000256" key="3">
    <source>
        <dbReference type="SAM" id="SignalP"/>
    </source>
</evidence>
<feature type="signal peptide" evidence="3">
    <location>
        <begin position="1"/>
        <end position="27"/>
    </location>
</feature>
<protein>
    <recommendedName>
        <fullName evidence="4">Low molecular weight antigen MTB12-like C-terminal domain-containing protein</fullName>
    </recommendedName>
</protein>
<evidence type="ECO:0000313" key="6">
    <source>
        <dbReference type="Proteomes" id="UP000638263"/>
    </source>
</evidence>
<organism evidence="5 6">
    <name type="scientific">Nocardia jinanensis</name>
    <dbReference type="NCBI Taxonomy" id="382504"/>
    <lineage>
        <taxon>Bacteria</taxon>
        <taxon>Bacillati</taxon>
        <taxon>Actinomycetota</taxon>
        <taxon>Actinomycetes</taxon>
        <taxon>Mycobacteriales</taxon>
        <taxon>Nocardiaceae</taxon>
        <taxon>Nocardia</taxon>
    </lineage>
</organism>
<evidence type="ECO:0000256" key="2">
    <source>
        <dbReference type="ARBA" id="ARBA00093774"/>
    </source>
</evidence>
<comment type="caution">
    <text evidence="5">The sequence shown here is derived from an EMBL/GenBank/DDBJ whole genome shotgun (WGS) entry which is preliminary data.</text>
</comment>
<dbReference type="AlphaFoldDB" id="A0A917R9I3"/>
<keyword evidence="1 3" id="KW-0732">Signal</keyword>
<sequence length="160" mass="17759">MSRFIRIAAVCILTALMGFGLTQPASADFSIRSSQASDLYVRDEVPTLAQIERQFAAFWNPNIGMDPKIEVTYNGPSARPALERIMETSKTMDFFSIQGRAIAPVDVSGNTMTVTVHGVMAGFPAQSTLYHYIREGGLWKFDWKATCQEMECQGNPTFGY</sequence>
<reference evidence="5" key="2">
    <citation type="submission" date="2020-09" db="EMBL/GenBank/DDBJ databases">
        <authorList>
            <person name="Sun Q."/>
            <person name="Zhou Y."/>
        </authorList>
    </citation>
    <scope>NUCLEOTIDE SEQUENCE</scope>
    <source>
        <strain evidence="5">CGMCC 4.3508</strain>
    </source>
</reference>
<name>A0A917R9I3_9NOCA</name>
<dbReference type="InterPro" id="IPR058644">
    <property type="entry name" value="Mtb12-like_C"/>
</dbReference>
<comment type="similarity">
    <text evidence="2">Belongs to the MTB12 family.</text>
</comment>
<dbReference type="Pfam" id="PF26580">
    <property type="entry name" value="Mtb12_C"/>
    <property type="match status" value="1"/>
</dbReference>